<evidence type="ECO:0000256" key="1">
    <source>
        <dbReference type="ARBA" id="ARBA00009175"/>
    </source>
</evidence>
<evidence type="ECO:0000256" key="5">
    <source>
        <dbReference type="SAM" id="MobiDB-lite"/>
    </source>
</evidence>
<dbReference type="InterPro" id="IPR005950">
    <property type="entry name" value="ModA"/>
</dbReference>
<comment type="caution">
    <text evidence="7">The sequence shown here is derived from an EMBL/GenBank/DDBJ whole genome shotgun (WGS) entry which is preliminary data.</text>
</comment>
<feature type="binding site" evidence="4">
    <location>
        <position position="211"/>
    </location>
    <ligand>
        <name>molybdate</name>
        <dbReference type="ChEBI" id="CHEBI:36264"/>
    </ligand>
</feature>
<dbReference type="PANTHER" id="PTHR30632:SF0">
    <property type="entry name" value="SULFATE-BINDING PROTEIN"/>
    <property type="match status" value="1"/>
</dbReference>
<gene>
    <name evidence="7" type="primary">modA</name>
    <name evidence="7" type="ORF">BN13_20009</name>
</gene>
<sequence length="275" mass="26620">MSVAYSVASFALLAGCGGSSGQTSSTGSTSTTSSASSSDTSAATSSTTAAGATGSITVLAAASLTESFTTIANDFEAAHPGSTVTLSFGPSSGLATQVVNGAPADVFAAASTKTMGTVVDAGYASGPTNFATNSMTIVVPTKNPAKVDSLDDLTNPDTLVAVCQAEVPCGAAAATVFGNAGLTVKPVSEEADVKAVLTKVSLGEVDAGIVYVTDAKAAANDVTAIAIPAADNATTSYPIAAISKAPSPALAKEFVAYVLSDAGQAVLAQAGFAAP</sequence>
<feature type="binding site" evidence="4">
    <location>
        <position position="63"/>
    </location>
    <ligand>
        <name>molybdate</name>
        <dbReference type="ChEBI" id="CHEBI:36264"/>
    </ligand>
</feature>
<dbReference type="Proteomes" id="UP000035720">
    <property type="component" value="Unassembled WGS sequence"/>
</dbReference>
<dbReference type="STRING" id="1193518.BN13_20009"/>
<accession>A0A077MCV2</accession>
<feature type="signal peptide" evidence="6">
    <location>
        <begin position="1"/>
        <end position="21"/>
    </location>
</feature>
<protein>
    <submittedName>
        <fullName evidence="7">Molybdate-binding protein</fullName>
    </submittedName>
</protein>
<reference evidence="7 8" key="1">
    <citation type="journal article" date="2013" name="ISME J.">
        <title>A metabolic model for members of the genus Tetrasphaera involved in enhanced biological phosphorus removal.</title>
        <authorList>
            <person name="Kristiansen R."/>
            <person name="Nguyen H.T.T."/>
            <person name="Saunders A.M."/>
            <person name="Nielsen J.L."/>
            <person name="Wimmer R."/>
            <person name="Le V.Q."/>
            <person name="McIlroy S.J."/>
            <person name="Petrovski S."/>
            <person name="Seviour R.J."/>
            <person name="Calteau A."/>
            <person name="Nielsen K.L."/>
            <person name="Nielsen P.H."/>
        </authorList>
    </citation>
    <scope>NUCLEOTIDE SEQUENCE [LARGE SCALE GENOMIC DNA]</scope>
    <source>
        <strain evidence="7 8">Ben 74</strain>
    </source>
</reference>
<keyword evidence="8" id="KW-1185">Reference proteome</keyword>
<feature type="binding site" evidence="4">
    <location>
        <position position="91"/>
    </location>
    <ligand>
        <name>molybdate</name>
        <dbReference type="ChEBI" id="CHEBI:36264"/>
    </ligand>
</feature>
<dbReference type="GO" id="GO:0015689">
    <property type="term" value="P:molybdate ion transport"/>
    <property type="evidence" value="ECO:0007669"/>
    <property type="project" value="InterPro"/>
</dbReference>
<dbReference type="PIRSF" id="PIRSF004846">
    <property type="entry name" value="ModA"/>
    <property type="match status" value="1"/>
</dbReference>
<evidence type="ECO:0000313" key="8">
    <source>
        <dbReference type="Proteomes" id="UP000035720"/>
    </source>
</evidence>
<organism evidence="7 8">
    <name type="scientific">Nostocoides jenkinsii Ben 74</name>
    <dbReference type="NCBI Taxonomy" id="1193518"/>
    <lineage>
        <taxon>Bacteria</taxon>
        <taxon>Bacillati</taxon>
        <taxon>Actinomycetota</taxon>
        <taxon>Actinomycetes</taxon>
        <taxon>Micrococcales</taxon>
        <taxon>Intrasporangiaceae</taxon>
        <taxon>Nostocoides</taxon>
    </lineage>
</organism>
<dbReference type="Gene3D" id="3.40.190.10">
    <property type="entry name" value="Periplasmic binding protein-like II"/>
    <property type="match status" value="2"/>
</dbReference>
<dbReference type="EMBL" id="CAJC01000112">
    <property type="protein sequence ID" value="CCI52687.1"/>
    <property type="molecule type" value="Genomic_DNA"/>
</dbReference>
<dbReference type="GO" id="GO:0030973">
    <property type="term" value="F:molybdate ion binding"/>
    <property type="evidence" value="ECO:0007669"/>
    <property type="project" value="TreeGrafter"/>
</dbReference>
<evidence type="ECO:0000256" key="3">
    <source>
        <dbReference type="ARBA" id="ARBA00022729"/>
    </source>
</evidence>
<dbReference type="SUPFAM" id="SSF53850">
    <property type="entry name" value="Periplasmic binding protein-like II"/>
    <property type="match status" value="1"/>
</dbReference>
<dbReference type="PANTHER" id="PTHR30632">
    <property type="entry name" value="MOLYBDATE-BINDING PERIPLASMIC PROTEIN"/>
    <property type="match status" value="1"/>
</dbReference>
<feature type="region of interest" description="Disordered" evidence="5">
    <location>
        <begin position="18"/>
        <end position="46"/>
    </location>
</feature>
<evidence type="ECO:0000256" key="4">
    <source>
        <dbReference type="PIRSR" id="PIRSR004846-1"/>
    </source>
</evidence>
<feature type="binding site" evidence="4">
    <location>
        <position position="193"/>
    </location>
    <ligand>
        <name>molybdate</name>
        <dbReference type="ChEBI" id="CHEBI:36264"/>
    </ligand>
</feature>
<evidence type="ECO:0000256" key="6">
    <source>
        <dbReference type="SAM" id="SignalP"/>
    </source>
</evidence>
<dbReference type="GO" id="GO:0046872">
    <property type="term" value="F:metal ion binding"/>
    <property type="evidence" value="ECO:0007669"/>
    <property type="project" value="UniProtKB-KW"/>
</dbReference>
<evidence type="ECO:0000256" key="2">
    <source>
        <dbReference type="ARBA" id="ARBA00022723"/>
    </source>
</evidence>
<proteinExistence type="inferred from homology"/>
<feature type="chain" id="PRO_5038916094" evidence="6">
    <location>
        <begin position="22"/>
        <end position="275"/>
    </location>
</feature>
<feature type="compositionally biased region" description="Low complexity" evidence="5">
    <location>
        <begin position="21"/>
        <end position="46"/>
    </location>
</feature>
<keyword evidence="4" id="KW-0500">Molybdenum</keyword>
<dbReference type="AlphaFoldDB" id="A0A077MCV2"/>
<dbReference type="Pfam" id="PF13531">
    <property type="entry name" value="SBP_bac_11"/>
    <property type="match status" value="1"/>
</dbReference>
<dbReference type="NCBIfam" id="TIGR01256">
    <property type="entry name" value="modA"/>
    <property type="match status" value="1"/>
</dbReference>
<name>A0A077MCV2_9MICO</name>
<comment type="similarity">
    <text evidence="1">Belongs to the bacterial solute-binding protein ModA family.</text>
</comment>
<evidence type="ECO:0000313" key="7">
    <source>
        <dbReference type="EMBL" id="CCI52687.1"/>
    </source>
</evidence>
<keyword evidence="2 4" id="KW-0479">Metal-binding</keyword>
<dbReference type="InterPro" id="IPR050682">
    <property type="entry name" value="ModA/WtpA"/>
</dbReference>
<keyword evidence="3 6" id="KW-0732">Signal</keyword>